<proteinExistence type="predicted"/>
<keyword evidence="1" id="KW-0472">Membrane</keyword>
<evidence type="ECO:0000313" key="3">
    <source>
        <dbReference type="EMBL" id="MXS54064.1"/>
    </source>
</evidence>
<evidence type="ECO:0000313" key="5">
    <source>
        <dbReference type="Proteomes" id="UP000429730"/>
    </source>
</evidence>
<dbReference type="Proteomes" id="UP000516122">
    <property type="component" value="Plasmid pSF2"/>
</dbReference>
<keyword evidence="4" id="KW-0614">Plasmid</keyword>
<dbReference type="GO" id="GO:0008236">
    <property type="term" value="F:serine-type peptidase activity"/>
    <property type="evidence" value="ECO:0007669"/>
    <property type="project" value="InterPro"/>
</dbReference>
<dbReference type="InterPro" id="IPR029045">
    <property type="entry name" value="ClpP/crotonase-like_dom_sf"/>
</dbReference>
<dbReference type="Pfam" id="PF03572">
    <property type="entry name" value="Peptidase_S41"/>
    <property type="match status" value="1"/>
</dbReference>
<geneLocation type="plasmid" evidence="4 6">
    <name>pSF2</name>
</geneLocation>
<dbReference type="SMART" id="SM00245">
    <property type="entry name" value="TSPc"/>
    <property type="match status" value="1"/>
</dbReference>
<gene>
    <name evidence="3" type="ORF">GTI81_15340</name>
    <name evidence="4" type="ORF">H9Q64_00625</name>
</gene>
<keyword evidence="1" id="KW-1133">Transmembrane helix</keyword>
<dbReference type="GO" id="GO:0030288">
    <property type="term" value="C:outer membrane-bounded periplasmic space"/>
    <property type="evidence" value="ECO:0007669"/>
    <property type="project" value="TreeGrafter"/>
</dbReference>
<dbReference type="GO" id="GO:0006508">
    <property type="term" value="P:proteolysis"/>
    <property type="evidence" value="ECO:0007669"/>
    <property type="project" value="InterPro"/>
</dbReference>
<dbReference type="EMBL" id="WVTJ01000059">
    <property type="protein sequence ID" value="MXS54064.1"/>
    <property type="molecule type" value="Genomic_DNA"/>
</dbReference>
<protein>
    <submittedName>
        <fullName evidence="4">Peptidase S41</fullName>
    </submittedName>
</protein>
<dbReference type="GO" id="GO:0007165">
    <property type="term" value="P:signal transduction"/>
    <property type="evidence" value="ECO:0007669"/>
    <property type="project" value="TreeGrafter"/>
</dbReference>
<dbReference type="Gene3D" id="3.90.226.10">
    <property type="entry name" value="2-enoyl-CoA Hydratase, Chain A, domain 1"/>
    <property type="match status" value="1"/>
</dbReference>
<dbReference type="SUPFAM" id="SSF52096">
    <property type="entry name" value="ClpP/crotonase"/>
    <property type="match status" value="1"/>
</dbReference>
<keyword evidence="1" id="KW-0812">Transmembrane</keyword>
<organism evidence="4 6">
    <name type="scientific">Enterococcus faecalis</name>
    <name type="common">Streptococcus faecalis</name>
    <dbReference type="NCBI Taxonomy" id="1351"/>
    <lineage>
        <taxon>Bacteria</taxon>
        <taxon>Bacillati</taxon>
        <taxon>Bacillota</taxon>
        <taxon>Bacilli</taxon>
        <taxon>Lactobacillales</taxon>
        <taxon>Enterococcaceae</taxon>
        <taxon>Enterococcus</taxon>
    </lineage>
</organism>
<dbReference type="PANTHER" id="PTHR32060">
    <property type="entry name" value="TAIL-SPECIFIC PROTEASE"/>
    <property type="match status" value="1"/>
</dbReference>
<dbReference type="Proteomes" id="UP000429730">
    <property type="component" value="Unassembled WGS sequence"/>
</dbReference>
<evidence type="ECO:0000256" key="1">
    <source>
        <dbReference type="SAM" id="Phobius"/>
    </source>
</evidence>
<dbReference type="AlphaFoldDB" id="A0A6B1XYW4"/>
<dbReference type="EMBL" id="CP060802">
    <property type="protein sequence ID" value="QNP36463.1"/>
    <property type="molecule type" value="Genomic_DNA"/>
</dbReference>
<evidence type="ECO:0000313" key="6">
    <source>
        <dbReference type="Proteomes" id="UP000516122"/>
    </source>
</evidence>
<feature type="domain" description="Tail specific protease" evidence="2">
    <location>
        <begin position="120"/>
        <end position="326"/>
    </location>
</feature>
<feature type="transmembrane region" description="Helical" evidence="1">
    <location>
        <begin position="23"/>
        <end position="41"/>
    </location>
</feature>
<reference evidence="4 6" key="2">
    <citation type="submission" date="2020-08" db="EMBL/GenBank/DDBJ databases">
        <title>Enterococcus faecalis SF28073 genome assembly.</title>
        <authorList>
            <person name="Duerkop B.A."/>
            <person name="Johnson C.N."/>
        </authorList>
    </citation>
    <scope>NUCLEOTIDE SEQUENCE [LARGE SCALE GENOMIC DNA]</scope>
    <source>
        <strain evidence="4 6">SF28073</strain>
        <plasmid evidence="4 6">pSF2</plasmid>
    </source>
</reference>
<dbReference type="PANTHER" id="PTHR32060:SF30">
    <property type="entry name" value="CARBOXY-TERMINAL PROCESSING PROTEASE CTPA"/>
    <property type="match status" value="1"/>
</dbReference>
<evidence type="ECO:0000313" key="4">
    <source>
        <dbReference type="EMBL" id="QNP36463.1"/>
    </source>
</evidence>
<dbReference type="GO" id="GO:0004175">
    <property type="term" value="F:endopeptidase activity"/>
    <property type="evidence" value="ECO:0007669"/>
    <property type="project" value="TreeGrafter"/>
</dbReference>
<name>A0A6B1XYW4_ENTFL</name>
<accession>A0A6B1XYW4</accession>
<evidence type="ECO:0000259" key="2">
    <source>
        <dbReference type="SMART" id="SM00245"/>
    </source>
</evidence>
<sequence>MGTEIDYSTSVPIVIMGRFVMKIFKYLFTLGCLFFLGIYILHQSNQYLSLDTRSVDAVQIMSQSGIIENQKKWASTLSNYNYGKSVKNISELNKLLIRGNKHSSILNVSAESMESDLNTKENLPSSMEIEGLSVISVPGLYTTNNEFRNNYSNTLAKLIDSAKGDIVLDLANNSGGDVVPMIIGASSLIPTGKILNSIDKNGNKFPIYLESNKLFGGITNYLEDSSKQLKTQKYSFKKSKKVSVIISDRTASAAEVLTLVLKTNPNVTVLGTPSAGYTSWNETAVLPNKDNPSNFWYMIYTAGYFETIKNHEVFNNTKIIPDVEVRSAYLDIANKQLIEAIRRIK</sequence>
<dbReference type="InterPro" id="IPR005151">
    <property type="entry name" value="Tail-specific_protease"/>
</dbReference>
<reference evidence="3 5" key="1">
    <citation type="submission" date="2019-04" db="EMBL/GenBank/DDBJ databases">
        <title>Step-wise assembly of the neonatal virome modulated by breast feeding.</title>
        <authorList>
            <person name="Liang G."/>
            <person name="Bushman F."/>
        </authorList>
    </citation>
    <scope>NUCLEOTIDE SEQUENCE [LARGE SCALE GENOMIC DNA]</scope>
    <source>
        <strain evidence="3 5">E3754</strain>
    </source>
</reference>